<dbReference type="SUPFAM" id="SSF46938">
    <property type="entry name" value="CRAL/TRIO N-terminal domain"/>
    <property type="match status" value="1"/>
</dbReference>
<dbReference type="GeneID" id="136816401"/>
<dbReference type="InterPro" id="IPR001251">
    <property type="entry name" value="CRAL-TRIO_dom"/>
</dbReference>
<dbReference type="InterPro" id="IPR036273">
    <property type="entry name" value="CRAL/TRIO_N_dom_sf"/>
</dbReference>
<dbReference type="PROSITE" id="PS50191">
    <property type="entry name" value="CRAL_TRIO"/>
    <property type="match status" value="1"/>
</dbReference>
<protein>
    <recommendedName>
        <fullName evidence="1">CRAL-TRIO domain-containing protein</fullName>
    </recommendedName>
</protein>
<keyword evidence="3" id="KW-1185">Reference proteome</keyword>
<dbReference type="AlphaFoldDB" id="A0A7M5VGN2"/>
<sequence>MAASKSQMEIKDDLDFKYKMKRPSYNDNDLELLKKYYYKELNRNPEWKDYWVEEDTIIRFLKAHVTVQESLEALIVYCDWRTKYEVDDISPDDPDIRKEGSAHRELILEDQTDFGGRPVVIMYPHLHDMYHGDYPSLYKYITFQMEQLISICDQAENDGTFCLVVDMKNFAMKNMDYTALRKIFWILKNCYPERLGVALIINYPWVFYGCWEIIKLWLNDVTRSKIHFCYQKEMNDFLDTNACEIEVLK</sequence>
<name>A0A7M5VGN2_9CNID</name>
<dbReference type="Gene3D" id="3.40.525.10">
    <property type="entry name" value="CRAL-TRIO lipid binding domain"/>
    <property type="match status" value="1"/>
</dbReference>
<dbReference type="InterPro" id="IPR052432">
    <property type="entry name" value="PITP/CRAL-TRIO"/>
</dbReference>
<dbReference type="SMART" id="SM00516">
    <property type="entry name" value="SEC14"/>
    <property type="match status" value="1"/>
</dbReference>
<reference evidence="2" key="1">
    <citation type="submission" date="2021-01" db="UniProtKB">
        <authorList>
            <consortium name="EnsemblMetazoa"/>
        </authorList>
    </citation>
    <scope>IDENTIFICATION</scope>
</reference>
<dbReference type="SUPFAM" id="SSF52087">
    <property type="entry name" value="CRAL/TRIO domain"/>
    <property type="match status" value="1"/>
</dbReference>
<dbReference type="CDD" id="cd00170">
    <property type="entry name" value="SEC14"/>
    <property type="match status" value="1"/>
</dbReference>
<organism evidence="2 3">
    <name type="scientific">Clytia hemisphaerica</name>
    <dbReference type="NCBI Taxonomy" id="252671"/>
    <lineage>
        <taxon>Eukaryota</taxon>
        <taxon>Metazoa</taxon>
        <taxon>Cnidaria</taxon>
        <taxon>Hydrozoa</taxon>
        <taxon>Hydroidolina</taxon>
        <taxon>Leptothecata</taxon>
        <taxon>Obeliida</taxon>
        <taxon>Clytiidae</taxon>
        <taxon>Clytia</taxon>
    </lineage>
</organism>
<accession>A0A7M5VGN2</accession>
<proteinExistence type="predicted"/>
<dbReference type="Proteomes" id="UP000594262">
    <property type="component" value="Unplaced"/>
</dbReference>
<dbReference type="Pfam" id="PF00650">
    <property type="entry name" value="CRAL_TRIO"/>
    <property type="match status" value="1"/>
</dbReference>
<feature type="domain" description="CRAL-TRIO" evidence="1">
    <location>
        <begin position="94"/>
        <end position="249"/>
    </location>
</feature>
<dbReference type="InterPro" id="IPR036865">
    <property type="entry name" value="CRAL-TRIO_dom_sf"/>
</dbReference>
<evidence type="ECO:0000259" key="1">
    <source>
        <dbReference type="PROSITE" id="PS50191"/>
    </source>
</evidence>
<dbReference type="OrthoDB" id="75724at2759"/>
<dbReference type="PANTHER" id="PTHR46590:SF1">
    <property type="entry name" value="PHOSPHATIDYLINOSITOL TRANSFER PROTEIN CSR1"/>
    <property type="match status" value="1"/>
</dbReference>
<evidence type="ECO:0000313" key="2">
    <source>
        <dbReference type="EnsemblMetazoa" id="CLYHEMP012197.1"/>
    </source>
</evidence>
<dbReference type="EnsemblMetazoa" id="CLYHEMT012197.1">
    <property type="protein sequence ID" value="CLYHEMP012197.1"/>
    <property type="gene ID" value="CLYHEMG012197"/>
</dbReference>
<dbReference type="RefSeq" id="XP_066928830.1">
    <property type="nucleotide sequence ID" value="XM_067072729.1"/>
</dbReference>
<dbReference type="PANTHER" id="PTHR46590">
    <property type="entry name" value="PHOSPHATIDYLINOSITOL TRANSFER PROTEIN CSR1-RELATED"/>
    <property type="match status" value="1"/>
</dbReference>
<evidence type="ECO:0000313" key="3">
    <source>
        <dbReference type="Proteomes" id="UP000594262"/>
    </source>
</evidence>